<dbReference type="InterPro" id="IPR050109">
    <property type="entry name" value="HTH-type_TetR-like_transc_reg"/>
</dbReference>
<dbReference type="AlphaFoldDB" id="A0A8J3IT95"/>
<dbReference type="GO" id="GO:0000976">
    <property type="term" value="F:transcription cis-regulatory region binding"/>
    <property type="evidence" value="ECO:0007669"/>
    <property type="project" value="TreeGrafter"/>
</dbReference>
<dbReference type="PANTHER" id="PTHR30055:SF209">
    <property type="entry name" value="POSSIBLE TRANSCRIPTIONAL REGULATORY PROTEIN (PROBABLY TETR-FAMILY)"/>
    <property type="match status" value="1"/>
</dbReference>
<organism evidence="4 5">
    <name type="scientific">Actinocatenispora rupis</name>
    <dbReference type="NCBI Taxonomy" id="519421"/>
    <lineage>
        <taxon>Bacteria</taxon>
        <taxon>Bacillati</taxon>
        <taxon>Actinomycetota</taxon>
        <taxon>Actinomycetes</taxon>
        <taxon>Micromonosporales</taxon>
        <taxon>Micromonosporaceae</taxon>
        <taxon>Actinocatenispora</taxon>
    </lineage>
</organism>
<dbReference type="InterPro" id="IPR036271">
    <property type="entry name" value="Tet_transcr_reg_TetR-rel_C_sf"/>
</dbReference>
<keyword evidence="1 2" id="KW-0238">DNA-binding</keyword>
<reference evidence="4" key="1">
    <citation type="submission" date="2021-01" db="EMBL/GenBank/DDBJ databases">
        <title>Whole genome shotgun sequence of Actinocatenispora rupis NBRC 107355.</title>
        <authorList>
            <person name="Komaki H."/>
            <person name="Tamura T."/>
        </authorList>
    </citation>
    <scope>NUCLEOTIDE SEQUENCE</scope>
    <source>
        <strain evidence="4">NBRC 107355</strain>
    </source>
</reference>
<name>A0A8J3IT95_9ACTN</name>
<keyword evidence="5" id="KW-1185">Reference proteome</keyword>
<dbReference type="PROSITE" id="PS50977">
    <property type="entry name" value="HTH_TETR_2"/>
    <property type="match status" value="1"/>
</dbReference>
<dbReference type="InterPro" id="IPR009057">
    <property type="entry name" value="Homeodomain-like_sf"/>
</dbReference>
<proteinExistence type="predicted"/>
<evidence type="ECO:0000256" key="1">
    <source>
        <dbReference type="ARBA" id="ARBA00023125"/>
    </source>
</evidence>
<feature type="domain" description="HTH tetR-type" evidence="3">
    <location>
        <begin position="11"/>
        <end position="71"/>
    </location>
</feature>
<dbReference type="SUPFAM" id="SSF46689">
    <property type="entry name" value="Homeodomain-like"/>
    <property type="match status" value="1"/>
</dbReference>
<comment type="caution">
    <text evidence="4">The sequence shown here is derived from an EMBL/GenBank/DDBJ whole genome shotgun (WGS) entry which is preliminary data.</text>
</comment>
<dbReference type="PANTHER" id="PTHR30055">
    <property type="entry name" value="HTH-TYPE TRANSCRIPTIONAL REGULATOR RUTR"/>
    <property type="match status" value="1"/>
</dbReference>
<feature type="DNA-binding region" description="H-T-H motif" evidence="2">
    <location>
        <begin position="34"/>
        <end position="53"/>
    </location>
</feature>
<evidence type="ECO:0000256" key="2">
    <source>
        <dbReference type="PROSITE-ProRule" id="PRU00335"/>
    </source>
</evidence>
<evidence type="ECO:0000259" key="3">
    <source>
        <dbReference type="PROSITE" id="PS50977"/>
    </source>
</evidence>
<evidence type="ECO:0000313" key="4">
    <source>
        <dbReference type="EMBL" id="GID09506.1"/>
    </source>
</evidence>
<dbReference type="EMBL" id="BOMB01000001">
    <property type="protein sequence ID" value="GID09506.1"/>
    <property type="molecule type" value="Genomic_DNA"/>
</dbReference>
<dbReference type="Gene3D" id="1.10.357.10">
    <property type="entry name" value="Tetracycline Repressor, domain 2"/>
    <property type="match status" value="1"/>
</dbReference>
<dbReference type="Proteomes" id="UP000612808">
    <property type="component" value="Unassembled WGS sequence"/>
</dbReference>
<dbReference type="Pfam" id="PF00440">
    <property type="entry name" value="TetR_N"/>
    <property type="match status" value="1"/>
</dbReference>
<gene>
    <name evidence="4" type="ORF">Aru02nite_03950</name>
</gene>
<dbReference type="InterPro" id="IPR001647">
    <property type="entry name" value="HTH_TetR"/>
</dbReference>
<protein>
    <submittedName>
        <fullName evidence="4">TetR family transcriptional regulator</fullName>
    </submittedName>
</protein>
<dbReference type="SUPFAM" id="SSF48498">
    <property type="entry name" value="Tetracyclin repressor-like, C-terminal domain"/>
    <property type="match status" value="1"/>
</dbReference>
<evidence type="ECO:0000313" key="5">
    <source>
        <dbReference type="Proteomes" id="UP000612808"/>
    </source>
</evidence>
<dbReference type="GO" id="GO:0003700">
    <property type="term" value="F:DNA-binding transcription factor activity"/>
    <property type="evidence" value="ECO:0007669"/>
    <property type="project" value="TreeGrafter"/>
</dbReference>
<sequence length="190" mass="20857">MAERQERADAARNRAAILRATEDLLRDDTADRVPIEAIAARAGVGKGTVFHRFGNRAGLLRALLERRAEELRARVEDGPPPLGPGAPPRDRLNAFLAATVDLATRNIAVITAYEQAAPDRHAEPVYRFWHEHVRGLVAEARDDLDADLVAHILLGSLHGDLVLHLIRRGESDRLVTTLRQVSDALLGEAP</sequence>
<accession>A0A8J3IT95</accession>